<evidence type="ECO:0000256" key="1">
    <source>
        <dbReference type="SAM" id="MobiDB-lite"/>
    </source>
</evidence>
<protein>
    <submittedName>
        <fullName evidence="2">Uncharacterized protein</fullName>
    </submittedName>
</protein>
<evidence type="ECO:0000313" key="2">
    <source>
        <dbReference type="EMBL" id="PZW27135.1"/>
    </source>
</evidence>
<dbReference type="RefSeq" id="WP_111324053.1">
    <property type="nucleotide sequence ID" value="NZ_BIFX01000002.1"/>
</dbReference>
<keyword evidence="3" id="KW-1185">Reference proteome</keyword>
<dbReference type="Proteomes" id="UP000248806">
    <property type="component" value="Unassembled WGS sequence"/>
</dbReference>
<organism evidence="2 3">
    <name type="scientific">Thermosporothrix hazakensis</name>
    <dbReference type="NCBI Taxonomy" id="644383"/>
    <lineage>
        <taxon>Bacteria</taxon>
        <taxon>Bacillati</taxon>
        <taxon>Chloroflexota</taxon>
        <taxon>Ktedonobacteria</taxon>
        <taxon>Ktedonobacterales</taxon>
        <taxon>Thermosporotrichaceae</taxon>
        <taxon>Thermosporothrix</taxon>
    </lineage>
</organism>
<evidence type="ECO:0000313" key="3">
    <source>
        <dbReference type="Proteomes" id="UP000248806"/>
    </source>
</evidence>
<sequence>MTQTSGIFLRQYMGQAETSARAGWASSPDIIPNGTSPGDPQQFAREYDTDFEQPLPMTRTNYIYFRGKNLTDGPASANVYLYYVESSLILWPNQWKGKGDPSIVRQDGTQANDTLLKAEKKGEIVVSEPLLWTPPHLEGGKHYCMIVWIGQDGKKPPDFAGMPSMDDTQFQAFLVDNPFVTRNTVTLTQAPPDYKYTTQLQGTTDDLLLHITVGFPQFPSGNYSISIPGVKWQGKDNLYFQGAIPPDGQNHTYEIELPQNYNTSIVIEYDKSSGTIPVGAAVKIDAIQPVSSFSQARFYERFPHLTLPLVYYAAGHTAFSTCIPIKKGFVLGQQRWVHKIEQ</sequence>
<dbReference type="AlphaFoldDB" id="A0A326UHC3"/>
<gene>
    <name evidence="2" type="ORF">EI42_03698</name>
</gene>
<dbReference type="OrthoDB" id="9790784at2"/>
<proteinExistence type="predicted"/>
<accession>A0A326UHC3</accession>
<feature type="region of interest" description="Disordered" evidence="1">
    <location>
        <begin position="23"/>
        <end position="43"/>
    </location>
</feature>
<name>A0A326UHC3_THEHA</name>
<reference evidence="2 3" key="1">
    <citation type="submission" date="2018-06" db="EMBL/GenBank/DDBJ databases">
        <title>Genomic Encyclopedia of Archaeal and Bacterial Type Strains, Phase II (KMG-II): from individual species to whole genera.</title>
        <authorList>
            <person name="Goeker M."/>
        </authorList>
    </citation>
    <scope>NUCLEOTIDE SEQUENCE [LARGE SCALE GENOMIC DNA]</scope>
    <source>
        <strain evidence="2 3">ATCC BAA-1881</strain>
    </source>
</reference>
<comment type="caution">
    <text evidence="2">The sequence shown here is derived from an EMBL/GenBank/DDBJ whole genome shotgun (WGS) entry which is preliminary data.</text>
</comment>
<dbReference type="EMBL" id="QKUF01000013">
    <property type="protein sequence ID" value="PZW27135.1"/>
    <property type="molecule type" value="Genomic_DNA"/>
</dbReference>